<proteinExistence type="predicted"/>
<feature type="compositionally biased region" description="Basic and acidic residues" evidence="6">
    <location>
        <begin position="468"/>
        <end position="484"/>
    </location>
</feature>
<dbReference type="Pfam" id="PF00642">
    <property type="entry name" value="zf-CCCH"/>
    <property type="match status" value="1"/>
</dbReference>
<dbReference type="Gene3D" id="4.10.1000.10">
    <property type="entry name" value="Zinc finger, CCCH-type"/>
    <property type="match status" value="1"/>
</dbReference>
<dbReference type="InterPro" id="IPR036855">
    <property type="entry name" value="Znf_CCCH_sf"/>
</dbReference>
<dbReference type="GO" id="GO:0071011">
    <property type="term" value="C:precatalytic spliceosome"/>
    <property type="evidence" value="ECO:0007669"/>
    <property type="project" value="TreeGrafter"/>
</dbReference>
<feature type="compositionally biased region" description="Polar residues" evidence="6">
    <location>
        <begin position="654"/>
        <end position="667"/>
    </location>
</feature>
<name>A0A0N4U8S9_DRAME</name>
<feature type="coiled-coil region" evidence="5">
    <location>
        <begin position="805"/>
        <end position="832"/>
    </location>
</feature>
<feature type="compositionally biased region" description="Low complexity" evidence="6">
    <location>
        <begin position="547"/>
        <end position="569"/>
    </location>
</feature>
<evidence type="ECO:0000256" key="6">
    <source>
        <dbReference type="SAM" id="MobiDB-lite"/>
    </source>
</evidence>
<accession>A0A0N4U8S9</accession>
<evidence type="ECO:0000313" key="8">
    <source>
        <dbReference type="EMBL" id="VDN50359.1"/>
    </source>
</evidence>
<evidence type="ECO:0000313" key="9">
    <source>
        <dbReference type="Proteomes" id="UP000038040"/>
    </source>
</evidence>
<feature type="compositionally biased region" description="Basic and acidic residues" evidence="6">
    <location>
        <begin position="304"/>
        <end position="321"/>
    </location>
</feature>
<feature type="region of interest" description="Disordered" evidence="6">
    <location>
        <begin position="281"/>
        <end position="345"/>
    </location>
</feature>
<organism evidence="9 11">
    <name type="scientific">Dracunculus medinensis</name>
    <name type="common">Guinea worm</name>
    <dbReference type="NCBI Taxonomy" id="318479"/>
    <lineage>
        <taxon>Eukaryota</taxon>
        <taxon>Metazoa</taxon>
        <taxon>Ecdysozoa</taxon>
        <taxon>Nematoda</taxon>
        <taxon>Chromadorea</taxon>
        <taxon>Rhabditida</taxon>
        <taxon>Spirurina</taxon>
        <taxon>Dracunculoidea</taxon>
        <taxon>Dracunculidae</taxon>
        <taxon>Dracunculus</taxon>
    </lineage>
</organism>
<dbReference type="InterPro" id="IPR000571">
    <property type="entry name" value="Znf_CCCH"/>
</dbReference>
<evidence type="ECO:0000256" key="3">
    <source>
        <dbReference type="ARBA" id="ARBA00022833"/>
    </source>
</evidence>
<dbReference type="Proteomes" id="UP000038040">
    <property type="component" value="Unplaced"/>
</dbReference>
<gene>
    <name evidence="8" type="ORF">DME_LOCUS332</name>
</gene>
<keyword evidence="10" id="KW-1185">Reference proteome</keyword>
<feature type="region of interest" description="Disordered" evidence="6">
    <location>
        <begin position="362"/>
        <end position="384"/>
    </location>
</feature>
<evidence type="ECO:0000256" key="5">
    <source>
        <dbReference type="SAM" id="Coils"/>
    </source>
</evidence>
<dbReference type="WBParaSite" id="DME_0000346601-mRNA-1">
    <property type="protein sequence ID" value="DME_0000346601-mRNA-1"/>
    <property type="gene ID" value="DME_0000346601"/>
</dbReference>
<feature type="region of interest" description="Disordered" evidence="6">
    <location>
        <begin position="1"/>
        <end position="36"/>
    </location>
</feature>
<dbReference type="PANTHER" id="PTHR46582">
    <property type="entry name" value="ZINC FINGER CCCH DOMAIN-CONTAINING PROTEIN 18"/>
    <property type="match status" value="1"/>
</dbReference>
<feature type="compositionally biased region" description="Basic and acidic residues" evidence="6">
    <location>
        <begin position="281"/>
        <end position="296"/>
    </location>
</feature>
<dbReference type="PANTHER" id="PTHR46582:SF1">
    <property type="entry name" value="ZINC FINGER CCCH DOMAIN-CONTAINING PROTEIN 18"/>
    <property type="match status" value="1"/>
</dbReference>
<feature type="compositionally biased region" description="Low complexity" evidence="6">
    <location>
        <begin position="454"/>
        <end position="465"/>
    </location>
</feature>
<evidence type="ECO:0000313" key="11">
    <source>
        <dbReference type="WBParaSite" id="DME_0000346601-mRNA-1"/>
    </source>
</evidence>
<feature type="compositionally biased region" description="Polar residues" evidence="6">
    <location>
        <begin position="331"/>
        <end position="343"/>
    </location>
</feature>
<dbReference type="STRING" id="318479.A0A0N4U8S9"/>
<keyword evidence="5" id="KW-0175">Coiled coil</keyword>
<evidence type="ECO:0000256" key="1">
    <source>
        <dbReference type="ARBA" id="ARBA00022723"/>
    </source>
</evidence>
<feature type="compositionally biased region" description="Basic and acidic residues" evidence="6">
    <location>
        <begin position="371"/>
        <end position="380"/>
    </location>
</feature>
<protein>
    <submittedName>
        <fullName evidence="11">C3H1-type domain-containing protein</fullName>
    </submittedName>
</protein>
<dbReference type="AlphaFoldDB" id="A0A0N4U8S9"/>
<feature type="compositionally biased region" description="Basic and acidic residues" evidence="6">
    <location>
        <begin position="771"/>
        <end position="780"/>
    </location>
</feature>
<dbReference type="InterPro" id="IPR052647">
    <property type="entry name" value="Zinc_finger_CCCH-type"/>
</dbReference>
<dbReference type="PROSITE" id="PS50103">
    <property type="entry name" value="ZF_C3H1"/>
    <property type="match status" value="1"/>
</dbReference>
<feature type="region of interest" description="Disordered" evidence="6">
    <location>
        <begin position="600"/>
        <end position="780"/>
    </location>
</feature>
<evidence type="ECO:0000256" key="2">
    <source>
        <dbReference type="ARBA" id="ARBA00022771"/>
    </source>
</evidence>
<reference evidence="11" key="1">
    <citation type="submission" date="2017-02" db="UniProtKB">
        <authorList>
            <consortium name="WormBaseParasite"/>
        </authorList>
    </citation>
    <scope>IDENTIFICATION</scope>
</reference>
<feature type="compositionally biased region" description="Polar residues" evidence="6">
    <location>
        <begin position="1"/>
        <end position="10"/>
    </location>
</feature>
<keyword evidence="2 4" id="KW-0863">Zinc-finger</keyword>
<dbReference type="GO" id="GO:0003723">
    <property type="term" value="F:RNA binding"/>
    <property type="evidence" value="ECO:0007669"/>
    <property type="project" value="TreeGrafter"/>
</dbReference>
<keyword evidence="1 4" id="KW-0479">Metal-binding</keyword>
<feature type="region of interest" description="Disordered" evidence="6">
    <location>
        <begin position="532"/>
        <end position="582"/>
    </location>
</feature>
<evidence type="ECO:0000259" key="7">
    <source>
        <dbReference type="PROSITE" id="PS50103"/>
    </source>
</evidence>
<feature type="compositionally biased region" description="Basic residues" evidence="6">
    <location>
        <begin position="533"/>
        <end position="542"/>
    </location>
</feature>
<evidence type="ECO:0000256" key="4">
    <source>
        <dbReference type="PROSITE-ProRule" id="PRU00723"/>
    </source>
</evidence>
<dbReference type="SMART" id="SM00356">
    <property type="entry name" value="ZnF_C3H1"/>
    <property type="match status" value="1"/>
</dbReference>
<feature type="compositionally biased region" description="Polar residues" evidence="6">
    <location>
        <begin position="751"/>
        <end position="767"/>
    </location>
</feature>
<feature type="region of interest" description="Disordered" evidence="6">
    <location>
        <begin position="445"/>
        <end position="502"/>
    </location>
</feature>
<feature type="compositionally biased region" description="Acidic residues" evidence="6">
    <location>
        <begin position="735"/>
        <end position="746"/>
    </location>
</feature>
<dbReference type="SUPFAM" id="SSF90229">
    <property type="entry name" value="CCCH zinc finger"/>
    <property type="match status" value="1"/>
</dbReference>
<feature type="zinc finger region" description="C3H1-type" evidence="4">
    <location>
        <begin position="172"/>
        <end position="199"/>
    </location>
</feature>
<feature type="compositionally biased region" description="Low complexity" evidence="6">
    <location>
        <begin position="693"/>
        <end position="703"/>
    </location>
</feature>
<feature type="domain" description="C3H1-type" evidence="7">
    <location>
        <begin position="172"/>
        <end position="199"/>
    </location>
</feature>
<dbReference type="GO" id="GO:0008270">
    <property type="term" value="F:zinc ion binding"/>
    <property type="evidence" value="ECO:0007669"/>
    <property type="project" value="UniProtKB-KW"/>
</dbReference>
<reference evidence="8 10" key="2">
    <citation type="submission" date="2018-11" db="EMBL/GenBank/DDBJ databases">
        <authorList>
            <consortium name="Pathogen Informatics"/>
        </authorList>
    </citation>
    <scope>NUCLEOTIDE SEQUENCE [LARGE SCALE GENOMIC DNA]</scope>
</reference>
<dbReference type="OrthoDB" id="10072532at2759"/>
<evidence type="ECO:0000313" key="10">
    <source>
        <dbReference type="Proteomes" id="UP000274756"/>
    </source>
</evidence>
<keyword evidence="3 4" id="KW-0862">Zinc</keyword>
<dbReference type="Proteomes" id="UP000274756">
    <property type="component" value="Unassembled WGS sequence"/>
</dbReference>
<sequence>MEGCNISSGSEADDSNQDGRGVQFEQISNNEPDVDAELDYDEDNEIYDEMDGIVENYEGLNNMGEQEEKITTGLNTDDLDVVETKQSNMPKNEFKWCAEGDAHMKKCSGDEREAIEDGEIIDLEDGELRSGGESDLDSLSGRRVIQSTFSENHLKGRSRERTPMRSRRIDEPCNLGVCKFYLRGTCTWGPDCKYSHSDENHGIGLHVSNFSSDSNWRCERKNMPRNDRERIKRESIHSRIIYPYETNYGSVGNIDSSGKDLSSKESAWEKGLRQARELMIKASKKREEEPDFDRKRLILTPSDEIDRHSHHTDDDSDDSRYIGRTRIRSPRSPSQRNFTNRSIGGSVGRALAEERRALRYLSDSRNSEGNTRIRERDSDRNSTIYSQISHHRKIPSLIDTLREGRIFEPPKNIDLGPQVLYPSGRPIRRRERIFRRDRDCHEENYILREESRSPRSVSSSRSHSPIRPRRDLDFKDRMDRDVSPSKRRTALGDNTGTLGLGSAEIRDPWERNCVKRGHSREFITATLDPVQKGGRKISRCNRRLSDRSASSSVSQKASSESSFSASSRSSSHEKCHTSSRPSYMSAVPLKNVFDDDGSVRPTDLSSFRIPKRKMPVSSKHRDSSKRNLKRKVGKELVQKRATSPILPKRKRSISRTLKQNTLKNARQSENDLYGCGSRNRSSFVDNREDVSDDSSFSSSSSSSDDTEPAAYRRKRYTAIDDGLPTEGIPLSPEAAVEDVSSDEQDDPAVGNSPNCSSRQLITPSNESAEYFPEKNSKEEKDSIMEENILNRGQSIEIDGEEYIDNEVESERRAELLRQLKCVEEAIARKRSRPLAL</sequence>
<dbReference type="EMBL" id="UYYG01000002">
    <property type="protein sequence ID" value="VDN50359.1"/>
    <property type="molecule type" value="Genomic_DNA"/>
</dbReference>